<dbReference type="Gene3D" id="3.30.465.10">
    <property type="match status" value="1"/>
</dbReference>
<dbReference type="InterPro" id="IPR016171">
    <property type="entry name" value="Vanillyl_alc_oxidase_C-sub2"/>
</dbReference>
<dbReference type="InterPro" id="IPR007173">
    <property type="entry name" value="ALO_C"/>
</dbReference>
<dbReference type="GO" id="GO:0016020">
    <property type="term" value="C:membrane"/>
    <property type="evidence" value="ECO:0007669"/>
    <property type="project" value="InterPro"/>
</dbReference>
<dbReference type="InterPro" id="IPR010031">
    <property type="entry name" value="FAD_lactone_oxidase-like"/>
</dbReference>
<dbReference type="PIRSF" id="PIRSF000136">
    <property type="entry name" value="LGO_GLO"/>
    <property type="match status" value="1"/>
</dbReference>
<dbReference type="Gene3D" id="3.30.70.2530">
    <property type="match status" value="1"/>
</dbReference>
<dbReference type="AlphaFoldDB" id="A0A919ULF4"/>
<dbReference type="GO" id="GO:0071949">
    <property type="term" value="F:FAD binding"/>
    <property type="evidence" value="ECO:0007669"/>
    <property type="project" value="InterPro"/>
</dbReference>
<evidence type="ECO:0000313" key="4">
    <source>
        <dbReference type="Proteomes" id="UP000640052"/>
    </source>
</evidence>
<dbReference type="PANTHER" id="PTHR43762">
    <property type="entry name" value="L-GULONOLACTONE OXIDASE"/>
    <property type="match status" value="1"/>
</dbReference>
<dbReference type="InterPro" id="IPR036318">
    <property type="entry name" value="FAD-bd_PCMH-like_sf"/>
</dbReference>
<dbReference type="Pfam" id="PF04030">
    <property type="entry name" value="ALO"/>
    <property type="match status" value="1"/>
</dbReference>
<reference evidence="3" key="1">
    <citation type="submission" date="2021-01" db="EMBL/GenBank/DDBJ databases">
        <title>Whole genome shotgun sequence of Acrocarpospora phusangensis NBRC 108782.</title>
        <authorList>
            <person name="Komaki H."/>
            <person name="Tamura T."/>
        </authorList>
    </citation>
    <scope>NUCLEOTIDE SEQUENCE</scope>
    <source>
        <strain evidence="3">NBRC 108782</strain>
    </source>
</reference>
<evidence type="ECO:0000259" key="2">
    <source>
        <dbReference type="PROSITE" id="PS51387"/>
    </source>
</evidence>
<dbReference type="Pfam" id="PF01565">
    <property type="entry name" value="FAD_binding_4"/>
    <property type="match status" value="1"/>
</dbReference>
<dbReference type="Gene3D" id="1.10.45.10">
    <property type="entry name" value="Vanillyl-alcohol Oxidase, Chain A, domain 4"/>
    <property type="match status" value="1"/>
</dbReference>
<feature type="domain" description="FAD-binding PCMH-type" evidence="2">
    <location>
        <begin position="15"/>
        <end position="179"/>
    </location>
</feature>
<comment type="caution">
    <text evidence="3">The sequence shown here is derived from an EMBL/GenBank/DDBJ whole genome shotgun (WGS) entry which is preliminary data.</text>
</comment>
<dbReference type="InterPro" id="IPR016167">
    <property type="entry name" value="FAD-bd_PCMH_sub1"/>
</dbReference>
<accession>A0A919ULF4</accession>
<name>A0A919ULF4_9ACTN</name>
<keyword evidence="4" id="KW-1185">Reference proteome</keyword>
<gene>
    <name evidence="3" type="primary">xyoA</name>
    <name evidence="3" type="ORF">Aph01nite_42340</name>
</gene>
<dbReference type="Gene3D" id="3.30.70.2520">
    <property type="match status" value="1"/>
</dbReference>
<dbReference type="EMBL" id="BOOA01000034">
    <property type="protein sequence ID" value="GIH25924.1"/>
    <property type="molecule type" value="Genomic_DNA"/>
</dbReference>
<dbReference type="Gene3D" id="3.30.43.10">
    <property type="entry name" value="Uridine Diphospho-n-acetylenolpyruvylglucosamine Reductase, domain 2"/>
    <property type="match status" value="1"/>
</dbReference>
<dbReference type="GO" id="GO:0003885">
    <property type="term" value="F:D-arabinono-1,4-lactone oxidase activity"/>
    <property type="evidence" value="ECO:0007669"/>
    <property type="project" value="InterPro"/>
</dbReference>
<dbReference type="PANTHER" id="PTHR43762:SF1">
    <property type="entry name" value="D-ARABINONO-1,4-LACTONE OXIDASE"/>
    <property type="match status" value="1"/>
</dbReference>
<proteinExistence type="predicted"/>
<dbReference type="InterPro" id="IPR016169">
    <property type="entry name" value="FAD-bd_PCMH_sub2"/>
</dbReference>
<dbReference type="PROSITE" id="PS51387">
    <property type="entry name" value="FAD_PCMH"/>
    <property type="match status" value="1"/>
</dbReference>
<dbReference type="GO" id="GO:0080049">
    <property type="term" value="F:L-gulono-1,4-lactone dehydrogenase activity"/>
    <property type="evidence" value="ECO:0007669"/>
    <property type="project" value="TreeGrafter"/>
</dbReference>
<protein>
    <submittedName>
        <fullName evidence="3">Xylitol oxidase</fullName>
    </submittedName>
</protein>
<dbReference type="Proteomes" id="UP000640052">
    <property type="component" value="Unassembled WGS sequence"/>
</dbReference>
<organism evidence="3 4">
    <name type="scientific">Acrocarpospora phusangensis</name>
    <dbReference type="NCBI Taxonomy" id="1070424"/>
    <lineage>
        <taxon>Bacteria</taxon>
        <taxon>Bacillati</taxon>
        <taxon>Actinomycetota</taxon>
        <taxon>Actinomycetes</taxon>
        <taxon>Streptosporangiales</taxon>
        <taxon>Streptosporangiaceae</taxon>
        <taxon>Acrocarpospora</taxon>
    </lineage>
</organism>
<sequence>MVKAMTVQVNWAGNLTYRATAVHRPGSVEELRELVARSPRIRALGTRHSFNELGDSPAELVELGGLPPVIEVDSAAATARIGGGLRYADVGRHLDERGFALRNLGSLPHISVAGACATGTHGSGVGNANLSASVAAVELITAEGDLVTLKRGDDGFDGAVVGLGALGVVVSQTLDLVPSFQVRQRVYEGLPLESLFPKFQEIVSGAYSVSLFTDWRGPAINQVWVKRRDGEPAVEIPAEPADGPRHPVPGMAPDSCTEQGDVPGPWYERLPHFRPDRIPSAGDELQSEYMIDASDAVAALAALAAIREHIAPVLLICEIRTIAADRLWLSPCHERDSVALHFTWISDTPAVLPAVAKIEEALAPFAPRPHWAKIFLTPPDDLRPRYTRLPDFLALARDLDPSGKFRNPFTEKYLFA</sequence>
<dbReference type="SUPFAM" id="SSF56176">
    <property type="entry name" value="FAD-binding/transporter-associated domain-like"/>
    <property type="match status" value="1"/>
</dbReference>
<dbReference type="InterPro" id="IPR016166">
    <property type="entry name" value="FAD-bd_PCMH"/>
</dbReference>
<evidence type="ECO:0000313" key="3">
    <source>
        <dbReference type="EMBL" id="GIH25924.1"/>
    </source>
</evidence>
<dbReference type="InterPro" id="IPR006094">
    <property type="entry name" value="Oxid_FAD_bind_N"/>
</dbReference>
<keyword evidence="1" id="KW-0560">Oxidoreductase</keyword>
<evidence type="ECO:0000256" key="1">
    <source>
        <dbReference type="ARBA" id="ARBA00023002"/>
    </source>
</evidence>